<organism evidence="4 5">
    <name type="scientific">Tigheibacillus jepli</name>
    <dbReference type="NCBI Taxonomy" id="3035914"/>
    <lineage>
        <taxon>Bacteria</taxon>
        <taxon>Bacillati</taxon>
        <taxon>Bacillota</taxon>
        <taxon>Bacilli</taxon>
        <taxon>Bacillales</taxon>
        <taxon>Bacillaceae</taxon>
        <taxon>Tigheibacillus</taxon>
    </lineage>
</organism>
<keyword evidence="5" id="KW-1185">Reference proteome</keyword>
<reference evidence="4 5" key="1">
    <citation type="submission" date="2023-10" db="EMBL/GenBank/DDBJ databases">
        <title>179-bfca-hs.</title>
        <authorList>
            <person name="Miliotis G."/>
            <person name="Sengupta P."/>
            <person name="Hameed A."/>
            <person name="Chuvochina M."/>
            <person name="Mcdonagh F."/>
            <person name="Simpson A.C."/>
            <person name="Singh N.K."/>
            <person name="Rekha P.D."/>
            <person name="Raman K."/>
            <person name="Hugenholtz P."/>
            <person name="Venkateswaran K."/>
        </authorList>
    </citation>
    <scope>NUCLEOTIDE SEQUENCE [LARGE SCALE GENOMIC DNA]</scope>
    <source>
        <strain evidence="4 5">179-BFC-A-HS</strain>
    </source>
</reference>
<dbReference type="Gene3D" id="2.60.40.1240">
    <property type="match status" value="1"/>
</dbReference>
<feature type="domain" description="DUF4352" evidence="3">
    <location>
        <begin position="69"/>
        <end position="193"/>
    </location>
</feature>
<sequence>MAKEKIKKPFYKKWWVWLIVIIIIIGYGTSASDDEKDAADGDASAEHTEKTTDKAKTDHKKEKAEKKAYNIGDKVKVGKLTYTVKIEETNKLSNILGEKTTDGKFVIVEMTIQNNDKKARMADAAMFKIKTADGTEYSADAELDVYANEDGNGFFLEDINPNIAKTGKVVFELPASAKEYILEVSSGFGWSGGEYEKINMK</sequence>
<evidence type="ECO:0000259" key="3">
    <source>
        <dbReference type="Pfam" id="PF11611"/>
    </source>
</evidence>
<feature type="compositionally biased region" description="Basic and acidic residues" evidence="2">
    <location>
        <begin position="44"/>
        <end position="63"/>
    </location>
</feature>
<dbReference type="Pfam" id="PF11611">
    <property type="entry name" value="DUF4352"/>
    <property type="match status" value="1"/>
</dbReference>
<dbReference type="Proteomes" id="UP001228376">
    <property type="component" value="Unassembled WGS sequence"/>
</dbReference>
<gene>
    <name evidence="4" type="ORF">P5G51_001290</name>
</gene>
<evidence type="ECO:0000256" key="2">
    <source>
        <dbReference type="SAM" id="MobiDB-lite"/>
    </source>
</evidence>
<evidence type="ECO:0000313" key="5">
    <source>
        <dbReference type="Proteomes" id="UP001228376"/>
    </source>
</evidence>
<evidence type="ECO:0000313" key="4">
    <source>
        <dbReference type="EMBL" id="MDY0404223.1"/>
    </source>
</evidence>
<accession>A0ABU5CD20</accession>
<dbReference type="EMBL" id="JAROCA020000001">
    <property type="protein sequence ID" value="MDY0404223.1"/>
    <property type="molecule type" value="Genomic_DNA"/>
</dbReference>
<keyword evidence="1" id="KW-0732">Signal</keyword>
<name>A0ABU5CD20_9BACI</name>
<comment type="caution">
    <text evidence="4">The sequence shown here is derived from an EMBL/GenBank/DDBJ whole genome shotgun (WGS) entry which is preliminary data.</text>
</comment>
<evidence type="ECO:0000256" key="1">
    <source>
        <dbReference type="ARBA" id="ARBA00022729"/>
    </source>
</evidence>
<dbReference type="RefSeq" id="WP_320384152.1">
    <property type="nucleotide sequence ID" value="NZ_JAROCA020000001.1"/>
</dbReference>
<protein>
    <submittedName>
        <fullName evidence="4">DUF4352 domain-containing protein</fullName>
    </submittedName>
</protein>
<dbReference type="InterPro" id="IPR029050">
    <property type="entry name" value="Immunoprotect_excell_Ig-like"/>
</dbReference>
<dbReference type="InterPro" id="IPR029051">
    <property type="entry name" value="DUF4352"/>
</dbReference>
<feature type="region of interest" description="Disordered" evidence="2">
    <location>
        <begin position="36"/>
        <end position="63"/>
    </location>
</feature>
<proteinExistence type="predicted"/>